<evidence type="ECO:0000256" key="1">
    <source>
        <dbReference type="SAM" id="MobiDB-lite"/>
    </source>
</evidence>
<dbReference type="GeneID" id="111135587"/>
<feature type="compositionally biased region" description="Low complexity" evidence="1">
    <location>
        <begin position="813"/>
        <end position="832"/>
    </location>
</feature>
<evidence type="ECO:0000313" key="4">
    <source>
        <dbReference type="Proteomes" id="UP000694844"/>
    </source>
</evidence>
<feature type="domain" description="HSac2" evidence="3">
    <location>
        <begin position="600"/>
        <end position="777"/>
    </location>
</feature>
<feature type="compositionally biased region" description="Basic and acidic residues" evidence="1">
    <location>
        <begin position="952"/>
        <end position="962"/>
    </location>
</feature>
<dbReference type="PANTHER" id="PTHR45662">
    <property type="entry name" value="PHOSPHATIDYLINOSITIDE PHOSPHATASE SAC1"/>
    <property type="match status" value="1"/>
</dbReference>
<keyword evidence="4" id="KW-1185">Reference proteome</keyword>
<gene>
    <name evidence="5" type="primary">LOC111135587</name>
</gene>
<reference evidence="5" key="1">
    <citation type="submission" date="2025-08" db="UniProtKB">
        <authorList>
            <consortium name="RefSeq"/>
        </authorList>
    </citation>
    <scope>IDENTIFICATION</scope>
    <source>
        <tissue evidence="5">Whole sample</tissue>
    </source>
</reference>
<dbReference type="KEGG" id="cvn:111135587"/>
<dbReference type="Pfam" id="PF12456">
    <property type="entry name" value="hSac2"/>
    <property type="match status" value="1"/>
</dbReference>
<feature type="domain" description="SAC" evidence="2">
    <location>
        <begin position="166"/>
        <end position="522"/>
    </location>
</feature>
<dbReference type="OrthoDB" id="405996at2759"/>
<proteinExistence type="predicted"/>
<dbReference type="InterPro" id="IPR022158">
    <property type="entry name" value="Inositol_phosphatase"/>
</dbReference>
<dbReference type="GO" id="GO:0043812">
    <property type="term" value="F:phosphatidylinositol-4-phosphate phosphatase activity"/>
    <property type="evidence" value="ECO:0007669"/>
    <property type="project" value="TreeGrafter"/>
</dbReference>
<feature type="compositionally biased region" description="Basic and acidic residues" evidence="1">
    <location>
        <begin position="859"/>
        <end position="885"/>
    </location>
</feature>
<dbReference type="GO" id="GO:0005769">
    <property type="term" value="C:early endosome"/>
    <property type="evidence" value="ECO:0007669"/>
    <property type="project" value="TreeGrafter"/>
</dbReference>
<dbReference type="Pfam" id="PF02383">
    <property type="entry name" value="Syja_N"/>
    <property type="match status" value="1"/>
</dbReference>
<feature type="compositionally biased region" description="Acidic residues" evidence="1">
    <location>
        <begin position="588"/>
        <end position="598"/>
    </location>
</feature>
<dbReference type="Proteomes" id="UP000694844">
    <property type="component" value="Chromosome 5"/>
</dbReference>
<evidence type="ECO:0000259" key="3">
    <source>
        <dbReference type="PROSITE" id="PS51791"/>
    </source>
</evidence>
<sequence>MQLFQSDDHYILHDGEYSLWCCRHSGTLEAKKGDDICLAWNPVCIGLVYGLIGKIKIHPDDDWKLLLIKQRMEVGCVMDEHKIYKVNKIVMLPLSDAEPQELDLDLCNVHHFGIRKPKTISQTGIQQKQLQNAWKTIKSGMDNVKPRKKDVKDKEKFVRRITEELLKMFTDSDSFYYSETFDLTTSLQRQHGQEYQSNKHLPLWQQVDPRFFWNSHMLDDLIQADRDPEEEKLYSHWIIPVIQGYVQMENCVLDFTQSSTSSQDLSPDYGNSRYLDPLEYQLGIISRRSIHRAGTRTKMRGLDETGACANYVETEQIIRFSHHVVSFLQIRGSIPVFWSQSGYKYRPPPRLTKGHKETHEAFCRHLDEQLALYSPILVINLAELVGKEKELCDAFLHHIIEYNSAHITYTSFDFHEHCRGMKFENVSILTDGVSDMIKEMRYCWLSREDTICEQRGVFRVNCVDCLDRTNVSQTAIARIVMETQLRKLGILPPDENLPLSCRKIFQVLWANNGDAISRQYAGTAALKGDYTRTGERKITGMMKDGVNSANRYYLRFKDSYRQATIDLMLGQAFNTEAMMLSSDRLDSSEGEEEEDSNELLEKEENLKMLIEDAKKMLIIEPEQCMGGWSLINADPQTGDEDRLDMDIILLLSQRSVYVAWYDDEEEQIVQYQRIFLEDIVKMEIGAEPSIFKSKFVCLRLNYQHYAEDGFFHTFRIPRTRLFNNMIIAVKNMEDARENLRAIHQAFSAAQEILSLKLELETKPKLDRKKTKPHPDVQNIYIEQQEKTLTNLHVPRDLSSGELSKMSGTPSPGPRSLRSSPRSSPVNSPSQPRKNLFPNIVNITKNISSGIKLPKFNIPKLDKRGDTAKDSGNDKEMAMDRSENSVRRSRLSSHGSHDDCEIDLKDRHSHDFDDMVLRSCGILETSKMPASEYPLAQKPKPSSTEEREEEDKEVPKEEEESKSKKLTNVPKIQTPNTTTRKMHRIFDAIQQELEARIGDRECHTKFIFL</sequence>
<feature type="compositionally biased region" description="Polar residues" evidence="1">
    <location>
        <begin position="969"/>
        <end position="978"/>
    </location>
</feature>
<dbReference type="PANTHER" id="PTHR45662:SF8">
    <property type="entry name" value="PHOSPHATIDYLINOSITIDE PHOSPHATASE SAC2"/>
    <property type="match status" value="1"/>
</dbReference>
<feature type="region of interest" description="Disordered" evidence="1">
    <location>
        <begin position="856"/>
        <end position="901"/>
    </location>
</feature>
<dbReference type="AlphaFoldDB" id="A0A8B8ENJ7"/>
<dbReference type="RefSeq" id="XP_022341494.1">
    <property type="nucleotide sequence ID" value="XM_022485786.1"/>
</dbReference>
<feature type="region of interest" description="Disordered" evidence="1">
    <location>
        <begin position="927"/>
        <end position="978"/>
    </location>
</feature>
<protein>
    <submittedName>
        <fullName evidence="5">Phosphatidylinositide phosphatase SAC2-like</fullName>
    </submittedName>
</protein>
<dbReference type="PROSITE" id="PS51791">
    <property type="entry name" value="HSAC2"/>
    <property type="match status" value="1"/>
</dbReference>
<organism evidence="4 5">
    <name type="scientific">Crassostrea virginica</name>
    <name type="common">Eastern oyster</name>
    <dbReference type="NCBI Taxonomy" id="6565"/>
    <lineage>
        <taxon>Eukaryota</taxon>
        <taxon>Metazoa</taxon>
        <taxon>Spiralia</taxon>
        <taxon>Lophotrochozoa</taxon>
        <taxon>Mollusca</taxon>
        <taxon>Bivalvia</taxon>
        <taxon>Autobranchia</taxon>
        <taxon>Pteriomorphia</taxon>
        <taxon>Ostreida</taxon>
        <taxon>Ostreoidea</taxon>
        <taxon>Ostreidae</taxon>
        <taxon>Crassostrea</taxon>
    </lineage>
</organism>
<evidence type="ECO:0000313" key="5">
    <source>
        <dbReference type="RefSeq" id="XP_022341494.1"/>
    </source>
</evidence>
<dbReference type="InterPro" id="IPR002013">
    <property type="entry name" value="SAC_dom"/>
</dbReference>
<evidence type="ECO:0000259" key="2">
    <source>
        <dbReference type="PROSITE" id="PS50275"/>
    </source>
</evidence>
<dbReference type="InterPro" id="IPR034753">
    <property type="entry name" value="hSac2"/>
</dbReference>
<dbReference type="GO" id="GO:0046856">
    <property type="term" value="P:phosphatidylinositol dephosphorylation"/>
    <property type="evidence" value="ECO:0007669"/>
    <property type="project" value="TreeGrafter"/>
</dbReference>
<name>A0A8B8ENJ7_CRAVI</name>
<dbReference type="GO" id="GO:0045334">
    <property type="term" value="C:clathrin-coated endocytic vesicle"/>
    <property type="evidence" value="ECO:0007669"/>
    <property type="project" value="TreeGrafter"/>
</dbReference>
<dbReference type="GO" id="GO:2001135">
    <property type="term" value="P:regulation of endocytic recycling"/>
    <property type="evidence" value="ECO:0007669"/>
    <property type="project" value="TreeGrafter"/>
</dbReference>
<dbReference type="PROSITE" id="PS50275">
    <property type="entry name" value="SAC"/>
    <property type="match status" value="1"/>
</dbReference>
<feature type="region of interest" description="Disordered" evidence="1">
    <location>
        <begin position="582"/>
        <end position="601"/>
    </location>
</feature>
<accession>A0A8B8ENJ7</accession>
<feature type="region of interest" description="Disordered" evidence="1">
    <location>
        <begin position="790"/>
        <end position="838"/>
    </location>
</feature>